<dbReference type="EMBL" id="CAFBMR010000051">
    <property type="protein sequence ID" value="CAB4918217.1"/>
    <property type="molecule type" value="Genomic_DNA"/>
</dbReference>
<accession>A0A6J7HB33</accession>
<dbReference type="Pfam" id="PF13343">
    <property type="entry name" value="SBP_bac_6"/>
    <property type="match status" value="1"/>
</dbReference>
<dbReference type="SUPFAM" id="SSF53850">
    <property type="entry name" value="Periplasmic binding protein-like II"/>
    <property type="match status" value="1"/>
</dbReference>
<protein>
    <submittedName>
        <fullName evidence="2">Unannotated protein</fullName>
    </submittedName>
</protein>
<keyword evidence="1" id="KW-0732">Signal</keyword>
<dbReference type="Gene3D" id="3.40.190.10">
    <property type="entry name" value="Periplasmic binding protein-like II"/>
    <property type="match status" value="2"/>
</dbReference>
<evidence type="ECO:0000256" key="1">
    <source>
        <dbReference type="ARBA" id="ARBA00022729"/>
    </source>
</evidence>
<dbReference type="GO" id="GO:0030976">
    <property type="term" value="F:thiamine pyrophosphate binding"/>
    <property type="evidence" value="ECO:0007669"/>
    <property type="project" value="TreeGrafter"/>
</dbReference>
<dbReference type="AlphaFoldDB" id="A0A6J7HB33"/>
<dbReference type="GO" id="GO:0015888">
    <property type="term" value="P:thiamine transport"/>
    <property type="evidence" value="ECO:0007669"/>
    <property type="project" value="InterPro"/>
</dbReference>
<dbReference type="PANTHER" id="PTHR30006">
    <property type="entry name" value="THIAMINE-BINDING PERIPLASMIC PROTEIN-RELATED"/>
    <property type="match status" value="1"/>
</dbReference>
<sequence>MKVLGTAALLTVTLALAACGSSTTPPTSSSGPVTVRLLTHDSFVLSTSLLSDFTARTGITIEVVAVGDAGELVNRAVLSAGKPEGDVLFGVDNSLLSRAVSASVFEPYVSPEVSQVRPEIADSGDGMVTPIDDGDVCVNIDNVWFDKRGLAAPKTLDDLTKPEYAELLVTENPATSSPGLAFLLATIAKYGDGWGDYWSKLRANGALAVNGWTEAYTSEFSGAGNPGSRPLVVSYSSSPPAEIIYAADPAKASVTTSTMTDGCYRQIEYAGVLAGAAHPDAAKTVIDWLLSTEVQGDVALSMFVFPAREGVVLPEVFAKYATRPAHPEELTPEEVGANQQQWLNDWTETFIS</sequence>
<dbReference type="GO" id="GO:0030975">
    <property type="term" value="F:thiamine binding"/>
    <property type="evidence" value="ECO:0007669"/>
    <property type="project" value="InterPro"/>
</dbReference>
<dbReference type="PANTHER" id="PTHR30006:SF2">
    <property type="entry name" value="ABC TRANSPORTER SUBSTRATE-BINDING PROTEIN"/>
    <property type="match status" value="1"/>
</dbReference>
<dbReference type="NCBIfam" id="TIGR01254">
    <property type="entry name" value="sfuA"/>
    <property type="match status" value="1"/>
</dbReference>
<name>A0A6J7HB33_9ZZZZ</name>
<organism evidence="2">
    <name type="scientific">freshwater metagenome</name>
    <dbReference type="NCBI Taxonomy" id="449393"/>
    <lineage>
        <taxon>unclassified sequences</taxon>
        <taxon>metagenomes</taxon>
        <taxon>ecological metagenomes</taxon>
    </lineage>
</organism>
<dbReference type="PROSITE" id="PS51257">
    <property type="entry name" value="PROKAR_LIPOPROTEIN"/>
    <property type="match status" value="1"/>
</dbReference>
<gene>
    <name evidence="2" type="ORF">UFOPK3610_01253</name>
</gene>
<dbReference type="InterPro" id="IPR005948">
    <property type="entry name" value="ThiB-like"/>
</dbReference>
<evidence type="ECO:0000313" key="2">
    <source>
        <dbReference type="EMBL" id="CAB4918217.1"/>
    </source>
</evidence>
<reference evidence="2" key="1">
    <citation type="submission" date="2020-05" db="EMBL/GenBank/DDBJ databases">
        <authorList>
            <person name="Chiriac C."/>
            <person name="Salcher M."/>
            <person name="Ghai R."/>
            <person name="Kavagutti S V."/>
        </authorList>
    </citation>
    <scope>NUCLEOTIDE SEQUENCE</scope>
</reference>
<proteinExistence type="predicted"/>
<dbReference type="GO" id="GO:0030288">
    <property type="term" value="C:outer membrane-bounded periplasmic space"/>
    <property type="evidence" value="ECO:0007669"/>
    <property type="project" value="TreeGrafter"/>
</dbReference>